<dbReference type="InterPro" id="IPR018649">
    <property type="entry name" value="SHOCT"/>
</dbReference>
<dbReference type="RefSeq" id="WP_275411544.1">
    <property type="nucleotide sequence ID" value="NZ_BONF01000008.1"/>
</dbReference>
<keyword evidence="3" id="KW-1185">Reference proteome</keyword>
<sequence length="85" mass="8972">MLRRPPVARYGPGLLGTAARACAVAGPMGGPTPWTDRGRHDDAQREAARQAVREHQRLGELADLRAAGVLTATEFAAAKARLLGT</sequence>
<proteinExistence type="predicted"/>
<accession>A0A8J3JFR3</accession>
<feature type="domain" description="SHOCT" evidence="1">
    <location>
        <begin position="57"/>
        <end position="83"/>
    </location>
</feature>
<comment type="caution">
    <text evidence="2">The sequence shown here is derived from an EMBL/GenBank/DDBJ whole genome shotgun (WGS) entry which is preliminary data.</text>
</comment>
<dbReference type="Proteomes" id="UP000601223">
    <property type="component" value="Unassembled WGS sequence"/>
</dbReference>
<gene>
    <name evidence="2" type="ORF">Cba03nite_11650</name>
</gene>
<dbReference type="Pfam" id="PF09851">
    <property type="entry name" value="SHOCT"/>
    <property type="match status" value="1"/>
</dbReference>
<dbReference type="EMBL" id="BONF01000008">
    <property type="protein sequence ID" value="GIF79816.1"/>
    <property type="molecule type" value="Genomic_DNA"/>
</dbReference>
<evidence type="ECO:0000313" key="2">
    <source>
        <dbReference type="EMBL" id="GIF79816.1"/>
    </source>
</evidence>
<reference evidence="2 3" key="1">
    <citation type="submission" date="2021-01" db="EMBL/GenBank/DDBJ databases">
        <title>Whole genome shotgun sequence of Catellatospora bangladeshensis NBRC 107357.</title>
        <authorList>
            <person name="Komaki H."/>
            <person name="Tamura T."/>
        </authorList>
    </citation>
    <scope>NUCLEOTIDE SEQUENCE [LARGE SCALE GENOMIC DNA]</scope>
    <source>
        <strain evidence="2 3">NBRC 107357</strain>
    </source>
</reference>
<protein>
    <recommendedName>
        <fullName evidence="1">SHOCT domain-containing protein</fullName>
    </recommendedName>
</protein>
<evidence type="ECO:0000259" key="1">
    <source>
        <dbReference type="Pfam" id="PF09851"/>
    </source>
</evidence>
<dbReference type="AlphaFoldDB" id="A0A8J3JFR3"/>
<evidence type="ECO:0000313" key="3">
    <source>
        <dbReference type="Proteomes" id="UP000601223"/>
    </source>
</evidence>
<name>A0A8J3JFR3_9ACTN</name>
<organism evidence="2 3">
    <name type="scientific">Catellatospora bangladeshensis</name>
    <dbReference type="NCBI Taxonomy" id="310355"/>
    <lineage>
        <taxon>Bacteria</taxon>
        <taxon>Bacillati</taxon>
        <taxon>Actinomycetota</taxon>
        <taxon>Actinomycetes</taxon>
        <taxon>Micromonosporales</taxon>
        <taxon>Micromonosporaceae</taxon>
        <taxon>Catellatospora</taxon>
    </lineage>
</organism>